<dbReference type="InterPro" id="IPR013655">
    <property type="entry name" value="PAS_fold_3"/>
</dbReference>
<dbReference type="InterPro" id="IPR003018">
    <property type="entry name" value="GAF"/>
</dbReference>
<dbReference type="KEGG" id="cts:Ctha_2699"/>
<feature type="domain" description="PAC" evidence="10">
    <location>
        <begin position="1394"/>
        <end position="1446"/>
    </location>
</feature>
<dbReference type="InterPro" id="IPR005467">
    <property type="entry name" value="His_kinase_dom"/>
</dbReference>
<dbReference type="SMART" id="SM00086">
    <property type="entry name" value="PAC"/>
    <property type="match status" value="6"/>
</dbReference>
<gene>
    <name evidence="11" type="ordered locus">Ctha_2699</name>
</gene>
<evidence type="ECO:0000259" key="10">
    <source>
        <dbReference type="PROSITE" id="PS50113"/>
    </source>
</evidence>
<dbReference type="HOGENOM" id="CLU_242528_0_0_10"/>
<dbReference type="Pfam" id="PF07568">
    <property type="entry name" value="HisKA_2"/>
    <property type="match status" value="1"/>
</dbReference>
<comment type="catalytic activity">
    <reaction evidence="1">
        <text>ATP + protein L-histidine = ADP + protein N-phospho-L-histidine.</text>
        <dbReference type="EC" id="2.7.13.3"/>
    </reaction>
</comment>
<dbReference type="InterPro" id="IPR052162">
    <property type="entry name" value="Sensor_kinase/Photoreceptor"/>
</dbReference>
<dbReference type="Pfam" id="PF08447">
    <property type="entry name" value="PAS_3"/>
    <property type="match status" value="2"/>
</dbReference>
<dbReference type="Gene3D" id="3.30.450.40">
    <property type="match status" value="1"/>
</dbReference>
<dbReference type="SUPFAM" id="SSF55785">
    <property type="entry name" value="PYP-like sensor domain (PAS domain)"/>
    <property type="match status" value="10"/>
</dbReference>
<protein>
    <recommendedName>
        <fullName evidence="3">histidine kinase</fullName>
        <ecNumber evidence="3">2.7.13.3</ecNumber>
    </recommendedName>
</protein>
<dbReference type="PROSITE" id="PS50046">
    <property type="entry name" value="PHYTOCHROME_2"/>
    <property type="match status" value="1"/>
</dbReference>
<dbReference type="PROSITE" id="PS50112">
    <property type="entry name" value="PAS"/>
    <property type="match status" value="6"/>
</dbReference>
<dbReference type="SUPFAM" id="SSF55781">
    <property type="entry name" value="GAF domain-like"/>
    <property type="match status" value="1"/>
</dbReference>
<evidence type="ECO:0000256" key="2">
    <source>
        <dbReference type="ARBA" id="ARBA00006402"/>
    </source>
</evidence>
<dbReference type="SUPFAM" id="SSF55874">
    <property type="entry name" value="ATPase domain of HSP90 chaperone/DNA topoisomerase II/histidine kinase"/>
    <property type="match status" value="1"/>
</dbReference>
<dbReference type="Gene3D" id="3.30.450.20">
    <property type="entry name" value="PAS domain"/>
    <property type="match status" value="10"/>
</dbReference>
<dbReference type="OrthoDB" id="9767435at2"/>
<proteinExistence type="inferred from homology"/>
<evidence type="ECO:0000313" key="11">
    <source>
        <dbReference type="EMBL" id="ACF15148.1"/>
    </source>
</evidence>
<name>B3QYS5_CHLT3</name>
<dbReference type="EMBL" id="CP001100">
    <property type="protein sequence ID" value="ACF15148.1"/>
    <property type="molecule type" value="Genomic_DNA"/>
</dbReference>
<dbReference type="SMART" id="SM00065">
    <property type="entry name" value="GAF"/>
    <property type="match status" value="1"/>
</dbReference>
<evidence type="ECO:0000259" key="7">
    <source>
        <dbReference type="PROSITE" id="PS50046"/>
    </source>
</evidence>
<dbReference type="Pfam" id="PF02518">
    <property type="entry name" value="HATPase_c"/>
    <property type="match status" value="1"/>
</dbReference>
<dbReference type="InterPro" id="IPR013656">
    <property type="entry name" value="PAS_4"/>
</dbReference>
<sequence>MLQEQITEKEKAESTLKHNEEFFRLSFSESPVATAIIDLNFRLLKVNRAFFSMMGCDEVGLSPFRFYDFLHHEDLSRHSSQLETLRKSPRKPLSFDARYIRKDGQVIWGHTVFGLIEDNHKNPLYYLAQIQDISERKAYQDVLNKKNRLLRSIADGTKYLLTITRPEDAVPKFLENIGQALDVDRIYLMQEKLNASTQNIRLTLRYEWSRPGVPSQSELVQSGTVVATESAKVFSKEHFNWDGLVHGEPVAKLTKDFPAKQQHFFEHLGIKSTLLVPIMAEGGFWGILGFDECKYERVWSPDEISILIAAASNIGSAFSRATTLKALQASEIRYRTLAANFPNGALALFNEELLPVVISGDGFLGDKNKQSELVGKPLSDIWPPKIAHEFEKALTKAFSGKKNSFELRHQEKDWQIWAVPNTEKDEHIGTVTAICIDITEQKNAHRLLLESERDYRGFFQNVHDAILICNIYDEILEVNHRASEIYGYAESELIGQSMDILCKYPARGRIHLNDTRRHGQSVGFEAIHIKKDGFELYMEINSKTATYKGQTVTISICRDINDKKIAEIALRDSERRSRRIIDTTAEGIWIINSHHRTCFVNHQTTEMLGYSEDEMLGKAIETFLSDDQNIQGLFLMPQSKKQKIVCDIQFVKKSGELLWAMVSASRMASENSKEGNLLLMFSDITERKIIEQALHKSERNYKTLAENLPRGAALIIDKDFNCILAAGNAFHRQGNLRPNTEGKPTDNVKPTDLAERLKDHYSLAFTGEKIDFQLEYLERWWQVYVVPNQDNDDNLIETITLIAYDITQHKKQEAALIESESRFRDIFNTMPLGMVLADNNGDIRLVNPAFEKMLGYSDAELYKKNVRDLTHEDDIERSILKHRNILLLKKQGYQLEKRYIRKDGKSILAKLTAKALCNDKDRSFFALGIVEDITEAKVTQERLRETQEQYFTLVKNFPEGLVMVIDEDYRCLLASGEAIKLGTRLIGRHPQDYCDAESLQILSQKYAQAFTGEKQSFELEFLNGYWMTHVVPNTWDKNGTVKTVSVICIDITKRKKIEDALSRSRERYRAIVNEMEAFVCRCTPDGNIAFINDTYCKVLSKSGQELLGINFSEIISVEDQPRFLTSFKNITAQHPVHSSEYRVLVNQEVHWHKYSATGIFKDDGLEEVQIIGHDITERKNIEIRLQASEEHFRFLAEHASDLIIHLSVQHEYQAKVTYISTSCQNILGYTREELMSFQLSDMIHPEDLPLFYKAYAKLVQQPNLPAPILYRHKHRSGKYIWLETLIKPICDEDGKILSAVMASRNVTERKRAEMALQESEERYRQVVENSPNPIFSADRAGVLHTWNIACEQSFECPQIEMLGKNWHALLAHPENAATLSKTVDAIFRGERESAELSVSYQNKRGEELYMVCRLYPLKNLFGEIAFCVFANMDISERFKYEQKLKASLGERDTLLKEVHHRVKNNLQVISSLLHLQKSKLQDPQAIQIFIDSQNRIHSMALIHQHLYQSDDLNNVDFAAYIDRLLIQLEITYGNPGVEFKTNVQNIKLSLDYAIPCGLLINEIIANSLKHAFQAIEQKGEIYVEMLYLEAEKALKICITDNGSGFNENITFENAQTLGFKLIRSFVTQLNGTVTVCGENGTRFDITLPC</sequence>
<dbReference type="InterPro" id="IPR001610">
    <property type="entry name" value="PAC"/>
</dbReference>
<accession>B3QYS5</accession>
<dbReference type="Gene3D" id="3.30.565.10">
    <property type="entry name" value="Histidine kinase-like ATPase, C-terminal domain"/>
    <property type="match status" value="1"/>
</dbReference>
<evidence type="ECO:0000256" key="5">
    <source>
        <dbReference type="ARBA" id="ARBA00022679"/>
    </source>
</evidence>
<evidence type="ECO:0000259" key="8">
    <source>
        <dbReference type="PROSITE" id="PS50109"/>
    </source>
</evidence>
<dbReference type="eggNOG" id="COG2203">
    <property type="taxonomic scope" value="Bacteria"/>
</dbReference>
<dbReference type="SMART" id="SM00091">
    <property type="entry name" value="PAS"/>
    <property type="match status" value="9"/>
</dbReference>
<dbReference type="Pfam" id="PF01590">
    <property type="entry name" value="GAF"/>
    <property type="match status" value="1"/>
</dbReference>
<dbReference type="InterPro" id="IPR000014">
    <property type="entry name" value="PAS"/>
</dbReference>
<dbReference type="Pfam" id="PF08448">
    <property type="entry name" value="PAS_4"/>
    <property type="match status" value="3"/>
</dbReference>
<keyword evidence="4" id="KW-0597">Phosphoprotein</keyword>
<dbReference type="PANTHER" id="PTHR43304">
    <property type="entry name" value="PHYTOCHROME-LIKE PROTEIN CPH1"/>
    <property type="match status" value="1"/>
</dbReference>
<feature type="domain" description="PAC" evidence="10">
    <location>
        <begin position="1266"/>
        <end position="1318"/>
    </location>
</feature>
<evidence type="ECO:0000259" key="9">
    <source>
        <dbReference type="PROSITE" id="PS50112"/>
    </source>
</evidence>
<feature type="domain" description="PAS" evidence="9">
    <location>
        <begin position="1188"/>
        <end position="1262"/>
    </location>
</feature>
<dbReference type="InterPro" id="IPR016132">
    <property type="entry name" value="Phyto_chromo_attachment"/>
</dbReference>
<dbReference type="eggNOG" id="COG3920">
    <property type="taxonomic scope" value="Bacteria"/>
</dbReference>
<feature type="domain" description="PAC" evidence="10">
    <location>
        <begin position="93"/>
        <end position="145"/>
    </location>
</feature>
<dbReference type="PROSITE" id="PS50113">
    <property type="entry name" value="PAC"/>
    <property type="match status" value="5"/>
</dbReference>
<comment type="similarity">
    <text evidence="2">In the N-terminal section; belongs to the phytochrome family.</text>
</comment>
<organism evidence="11 12">
    <name type="scientific">Chloroherpeton thalassium (strain ATCC 35110 / GB-78)</name>
    <dbReference type="NCBI Taxonomy" id="517418"/>
    <lineage>
        <taxon>Bacteria</taxon>
        <taxon>Pseudomonadati</taxon>
        <taxon>Chlorobiota</taxon>
        <taxon>Chlorobiia</taxon>
        <taxon>Chlorobiales</taxon>
        <taxon>Chloroherpetonaceae</taxon>
        <taxon>Chloroherpeton</taxon>
    </lineage>
</organism>
<dbReference type="InterPro" id="IPR000700">
    <property type="entry name" value="PAS-assoc_C"/>
</dbReference>
<keyword evidence="5" id="KW-0808">Transferase</keyword>
<dbReference type="NCBIfam" id="TIGR00229">
    <property type="entry name" value="sensory_box"/>
    <property type="match status" value="7"/>
</dbReference>
<keyword evidence="6 11" id="KW-0418">Kinase</keyword>
<dbReference type="InterPro" id="IPR003594">
    <property type="entry name" value="HATPase_dom"/>
</dbReference>
<dbReference type="SMART" id="SM00387">
    <property type="entry name" value="HATPase_c"/>
    <property type="match status" value="1"/>
</dbReference>
<dbReference type="InterPro" id="IPR011495">
    <property type="entry name" value="Sig_transdc_His_kin_sub2_dim/P"/>
</dbReference>
<evidence type="ECO:0000256" key="3">
    <source>
        <dbReference type="ARBA" id="ARBA00012438"/>
    </source>
</evidence>
<dbReference type="eggNOG" id="COG2202">
    <property type="taxonomic scope" value="Bacteria"/>
</dbReference>
<dbReference type="GO" id="GO:0004673">
    <property type="term" value="F:protein histidine kinase activity"/>
    <property type="evidence" value="ECO:0007669"/>
    <property type="project" value="UniProtKB-EC"/>
</dbReference>
<feature type="domain" description="PAS" evidence="9">
    <location>
        <begin position="819"/>
        <end position="876"/>
    </location>
</feature>
<feature type="domain" description="PAS" evidence="9">
    <location>
        <begin position="573"/>
        <end position="629"/>
    </location>
</feature>
<feature type="domain" description="PAC" evidence="10">
    <location>
        <begin position="893"/>
        <end position="945"/>
    </location>
</feature>
<dbReference type="CDD" id="cd00130">
    <property type="entry name" value="PAS"/>
    <property type="match status" value="7"/>
</dbReference>
<feature type="domain" description="PAS" evidence="9">
    <location>
        <begin position="1319"/>
        <end position="1390"/>
    </location>
</feature>
<feature type="domain" description="PAS" evidence="9">
    <location>
        <begin position="451"/>
        <end position="501"/>
    </location>
</feature>
<dbReference type="InterPro" id="IPR036890">
    <property type="entry name" value="HATPase_C_sf"/>
</dbReference>
<feature type="domain" description="PAS" evidence="9">
    <location>
        <begin position="1064"/>
        <end position="1134"/>
    </location>
</feature>
<feature type="domain" description="Phytochrome chromophore attachment site" evidence="7">
    <location>
        <begin position="165"/>
        <end position="313"/>
    </location>
</feature>
<dbReference type="PROSITE" id="PS50109">
    <property type="entry name" value="HIS_KIN"/>
    <property type="match status" value="1"/>
</dbReference>
<feature type="domain" description="PAC" evidence="10">
    <location>
        <begin position="644"/>
        <end position="696"/>
    </location>
</feature>
<dbReference type="PANTHER" id="PTHR43304:SF1">
    <property type="entry name" value="PAC DOMAIN-CONTAINING PROTEIN"/>
    <property type="match status" value="1"/>
</dbReference>
<dbReference type="RefSeq" id="WP_012501230.1">
    <property type="nucleotide sequence ID" value="NC_011026.1"/>
</dbReference>
<dbReference type="Pfam" id="PF13426">
    <property type="entry name" value="PAS_9"/>
    <property type="match status" value="3"/>
</dbReference>
<evidence type="ECO:0000256" key="6">
    <source>
        <dbReference type="ARBA" id="ARBA00022777"/>
    </source>
</evidence>
<keyword evidence="12" id="KW-1185">Reference proteome</keyword>
<evidence type="ECO:0000313" key="12">
    <source>
        <dbReference type="Proteomes" id="UP000001208"/>
    </source>
</evidence>
<dbReference type="STRING" id="517418.Ctha_2699"/>
<dbReference type="EC" id="2.7.13.3" evidence="3"/>
<reference evidence="11 12" key="1">
    <citation type="submission" date="2008-06" db="EMBL/GenBank/DDBJ databases">
        <title>Complete sequence of Chloroherpeton thalassium ATCC 35110.</title>
        <authorList>
            <consortium name="US DOE Joint Genome Institute"/>
            <person name="Lucas S."/>
            <person name="Copeland A."/>
            <person name="Lapidus A."/>
            <person name="Glavina del Rio T."/>
            <person name="Dalin E."/>
            <person name="Tice H."/>
            <person name="Bruce D."/>
            <person name="Goodwin L."/>
            <person name="Pitluck S."/>
            <person name="Schmutz J."/>
            <person name="Larimer F."/>
            <person name="Land M."/>
            <person name="Hauser L."/>
            <person name="Kyrpides N."/>
            <person name="Mikhailova N."/>
            <person name="Liu Z."/>
            <person name="Li T."/>
            <person name="Zhao F."/>
            <person name="Overmann J."/>
            <person name="Bryant D.A."/>
            <person name="Richardson P."/>
        </authorList>
    </citation>
    <scope>NUCLEOTIDE SEQUENCE [LARGE SCALE GENOMIC DNA]</scope>
    <source>
        <strain evidence="12">ATCC 35110 / GB-78</strain>
    </source>
</reference>
<dbReference type="Proteomes" id="UP000001208">
    <property type="component" value="Chromosome"/>
</dbReference>
<evidence type="ECO:0000256" key="1">
    <source>
        <dbReference type="ARBA" id="ARBA00000085"/>
    </source>
</evidence>
<evidence type="ECO:0000256" key="4">
    <source>
        <dbReference type="ARBA" id="ARBA00022553"/>
    </source>
</evidence>
<dbReference type="InterPro" id="IPR035965">
    <property type="entry name" value="PAS-like_dom_sf"/>
</dbReference>
<feature type="domain" description="Histidine kinase" evidence="8">
    <location>
        <begin position="1457"/>
        <end position="1649"/>
    </location>
</feature>
<dbReference type="InterPro" id="IPR029016">
    <property type="entry name" value="GAF-like_dom_sf"/>
</dbReference>